<evidence type="ECO:0000313" key="1">
    <source>
        <dbReference type="EMBL" id="PQO35102.1"/>
    </source>
</evidence>
<dbReference type="AlphaFoldDB" id="A0A2S8GGS2"/>
<accession>A0A2S8GGS2</accession>
<proteinExistence type="predicted"/>
<gene>
    <name evidence="2" type="ORF">C5Y93_22720</name>
    <name evidence="1" type="ORF">C5Y98_14200</name>
</gene>
<sequence length="65" mass="7336">MLIAKYAYLFLVNQVVQQDPQDLPVIVGKIRLWRRFDLIESPNNGGSDHLDFIGTQLHASSPSGR</sequence>
<name>A0A2S8GGS2_9BACT</name>
<organism evidence="2 3">
    <name type="scientific">Blastopirellula marina</name>
    <dbReference type="NCBI Taxonomy" id="124"/>
    <lineage>
        <taxon>Bacteria</taxon>
        <taxon>Pseudomonadati</taxon>
        <taxon>Planctomycetota</taxon>
        <taxon>Planctomycetia</taxon>
        <taxon>Pirellulales</taxon>
        <taxon>Pirellulaceae</taxon>
        <taxon>Blastopirellula</taxon>
    </lineage>
</organism>
<dbReference type="Proteomes" id="UP000237819">
    <property type="component" value="Unassembled WGS sequence"/>
</dbReference>
<reference evidence="3 4" key="1">
    <citation type="submission" date="2018-02" db="EMBL/GenBank/DDBJ databases">
        <title>Comparative genomes isolates from brazilian mangrove.</title>
        <authorList>
            <person name="Araujo J.E."/>
            <person name="Taketani R.G."/>
            <person name="Silva M.C.P."/>
            <person name="Loureco M.V."/>
            <person name="Andreote F.D."/>
        </authorList>
    </citation>
    <scope>NUCLEOTIDE SEQUENCE [LARGE SCALE GENOMIC DNA]</scope>
    <source>
        <strain evidence="1 4">NAP PRIS-MGV</strain>
        <strain evidence="2 3">Nap-Phe MGV</strain>
    </source>
</reference>
<dbReference type="EMBL" id="PUHZ01000023">
    <property type="protein sequence ID" value="PQO43471.1"/>
    <property type="molecule type" value="Genomic_DNA"/>
</dbReference>
<protein>
    <submittedName>
        <fullName evidence="2">Uncharacterized protein</fullName>
    </submittedName>
</protein>
<comment type="caution">
    <text evidence="2">The sequence shown here is derived from an EMBL/GenBank/DDBJ whole genome shotgun (WGS) entry which is preliminary data.</text>
</comment>
<evidence type="ECO:0000313" key="4">
    <source>
        <dbReference type="Proteomes" id="UP000239388"/>
    </source>
</evidence>
<evidence type="ECO:0000313" key="2">
    <source>
        <dbReference type="EMBL" id="PQO43471.1"/>
    </source>
</evidence>
<dbReference type="EMBL" id="PUIB01000016">
    <property type="protein sequence ID" value="PQO35102.1"/>
    <property type="molecule type" value="Genomic_DNA"/>
</dbReference>
<evidence type="ECO:0000313" key="3">
    <source>
        <dbReference type="Proteomes" id="UP000237819"/>
    </source>
</evidence>
<dbReference type="Proteomes" id="UP000239388">
    <property type="component" value="Unassembled WGS sequence"/>
</dbReference>